<gene>
    <name evidence="12" type="ORF">IL334_003492</name>
</gene>
<feature type="transmembrane region" description="Helical" evidence="11">
    <location>
        <begin position="228"/>
        <end position="249"/>
    </location>
</feature>
<keyword evidence="7 8" id="KW-0472">Membrane</keyword>
<evidence type="ECO:0000256" key="7">
    <source>
        <dbReference type="ARBA" id="ARBA00023136"/>
    </source>
</evidence>
<evidence type="ECO:0000256" key="1">
    <source>
        <dbReference type="ARBA" id="ARBA00004141"/>
    </source>
</evidence>
<keyword evidence="5" id="KW-0677">Repeat</keyword>
<evidence type="ECO:0000313" key="12">
    <source>
        <dbReference type="EMBL" id="WRT66533.1"/>
    </source>
</evidence>
<evidence type="ECO:0000256" key="2">
    <source>
        <dbReference type="ARBA" id="ARBA00006375"/>
    </source>
</evidence>
<dbReference type="SUPFAM" id="SSF103506">
    <property type="entry name" value="Mitochondrial carrier"/>
    <property type="match status" value="1"/>
</dbReference>
<feature type="repeat" description="Solcar" evidence="8">
    <location>
        <begin position="147"/>
        <end position="247"/>
    </location>
</feature>
<keyword evidence="4 8" id="KW-0812">Transmembrane</keyword>
<comment type="subcellular location">
    <subcellularLocation>
        <location evidence="1">Membrane</location>
        <topology evidence="1">Multi-pass membrane protein</topology>
    </subcellularLocation>
</comment>
<dbReference type="Gene3D" id="1.50.40.10">
    <property type="entry name" value="Mitochondrial carrier domain"/>
    <property type="match status" value="2"/>
</dbReference>
<organism evidence="12 13">
    <name type="scientific">Kwoniella shivajii</name>
    <dbReference type="NCBI Taxonomy" id="564305"/>
    <lineage>
        <taxon>Eukaryota</taxon>
        <taxon>Fungi</taxon>
        <taxon>Dikarya</taxon>
        <taxon>Basidiomycota</taxon>
        <taxon>Agaricomycotina</taxon>
        <taxon>Tremellomycetes</taxon>
        <taxon>Tremellales</taxon>
        <taxon>Cryptococcaceae</taxon>
        <taxon>Kwoniella</taxon>
    </lineage>
</organism>
<feature type="repeat" description="Solcar" evidence="8">
    <location>
        <begin position="260"/>
        <end position="358"/>
    </location>
</feature>
<dbReference type="PANTHER" id="PTHR45939:SF2">
    <property type="entry name" value="CARRIER PROTEIN, PUTATIVE (AFU_ORTHOLOGUE AFUA_2G13870)-RELATED"/>
    <property type="match status" value="1"/>
</dbReference>
<proteinExistence type="inferred from homology"/>
<dbReference type="PANTHER" id="PTHR45939">
    <property type="entry name" value="PEROXISOMAL MEMBRANE PROTEIN PMP34-RELATED"/>
    <property type="match status" value="1"/>
</dbReference>
<name>A0ABZ1CXQ5_9TREE</name>
<feature type="region of interest" description="Disordered" evidence="10">
    <location>
        <begin position="104"/>
        <end position="128"/>
    </location>
</feature>
<accession>A0ABZ1CXQ5</accession>
<evidence type="ECO:0000256" key="4">
    <source>
        <dbReference type="ARBA" id="ARBA00022692"/>
    </source>
</evidence>
<evidence type="ECO:0000256" key="3">
    <source>
        <dbReference type="ARBA" id="ARBA00022448"/>
    </source>
</evidence>
<dbReference type="Pfam" id="PF00153">
    <property type="entry name" value="Mito_carr"/>
    <property type="match status" value="3"/>
</dbReference>
<evidence type="ECO:0000256" key="5">
    <source>
        <dbReference type="ARBA" id="ARBA00022737"/>
    </source>
</evidence>
<protein>
    <recommendedName>
        <fullName evidence="14">Solute carrier family 25 (Peroxisomal adenine nucleotide transporter), member 17</fullName>
    </recommendedName>
</protein>
<evidence type="ECO:0008006" key="14">
    <source>
        <dbReference type="Google" id="ProtNLM"/>
    </source>
</evidence>
<evidence type="ECO:0000256" key="9">
    <source>
        <dbReference type="RuleBase" id="RU000488"/>
    </source>
</evidence>
<dbReference type="InterPro" id="IPR052217">
    <property type="entry name" value="Mito/Peroxisomal_Carrier"/>
</dbReference>
<dbReference type="PROSITE" id="PS50920">
    <property type="entry name" value="SOLCAR"/>
    <property type="match status" value="3"/>
</dbReference>
<reference evidence="12 13" key="1">
    <citation type="submission" date="2024-01" db="EMBL/GenBank/DDBJ databases">
        <title>Comparative genomics of Cryptococcus and Kwoniella reveals pathogenesis evolution and contrasting modes of karyotype evolution via chromosome fusion or intercentromeric recombination.</title>
        <authorList>
            <person name="Coelho M.A."/>
            <person name="David-Palma M."/>
            <person name="Shea T."/>
            <person name="Bowers K."/>
            <person name="McGinley-Smith S."/>
            <person name="Mohammad A.W."/>
            <person name="Gnirke A."/>
            <person name="Yurkov A.M."/>
            <person name="Nowrousian M."/>
            <person name="Sun S."/>
            <person name="Cuomo C.A."/>
            <person name="Heitman J."/>
        </authorList>
    </citation>
    <scope>NUCLEOTIDE SEQUENCE [LARGE SCALE GENOMIC DNA]</scope>
    <source>
        <strain evidence="12">CBS 11374</strain>
    </source>
</reference>
<evidence type="ECO:0000256" key="11">
    <source>
        <dbReference type="SAM" id="Phobius"/>
    </source>
</evidence>
<keyword evidence="6 11" id="KW-1133">Transmembrane helix</keyword>
<evidence type="ECO:0000313" key="13">
    <source>
        <dbReference type="Proteomes" id="UP001329825"/>
    </source>
</evidence>
<dbReference type="RefSeq" id="XP_062791273.1">
    <property type="nucleotide sequence ID" value="XM_062935222.1"/>
</dbReference>
<evidence type="ECO:0000256" key="6">
    <source>
        <dbReference type="ARBA" id="ARBA00022989"/>
    </source>
</evidence>
<comment type="similarity">
    <text evidence="2 9">Belongs to the mitochondrial carrier (TC 2.A.29) family.</text>
</comment>
<dbReference type="InterPro" id="IPR018108">
    <property type="entry name" value="MCP_transmembrane"/>
</dbReference>
<evidence type="ECO:0000256" key="8">
    <source>
        <dbReference type="PROSITE-ProRule" id="PRU00282"/>
    </source>
</evidence>
<keyword evidence="13" id="KW-1185">Reference proteome</keyword>
<feature type="repeat" description="Solcar" evidence="8">
    <location>
        <begin position="5"/>
        <end position="94"/>
    </location>
</feature>
<evidence type="ECO:0000256" key="10">
    <source>
        <dbReference type="SAM" id="MobiDB-lite"/>
    </source>
</evidence>
<dbReference type="GeneID" id="87955623"/>
<keyword evidence="3 9" id="KW-0813">Transport</keyword>
<dbReference type="EMBL" id="CP141884">
    <property type="protein sequence ID" value="WRT66533.1"/>
    <property type="molecule type" value="Genomic_DNA"/>
</dbReference>
<feature type="transmembrane region" description="Helical" evidence="11">
    <location>
        <begin position="261"/>
        <end position="281"/>
    </location>
</feature>
<dbReference type="Proteomes" id="UP001329825">
    <property type="component" value="Chromosome 4"/>
</dbReference>
<dbReference type="InterPro" id="IPR023395">
    <property type="entry name" value="MCP_dom_sf"/>
</dbReference>
<sequence length="372" mass="40536">MNSTLPPFLQATSGALGSAVGNAIVYPLDLATTRMQHNARKPHSERLNLGETLSHLLSKRDYMTRLYSGLEADTISTLLSNFLYFYTYTSLQKGLHVYHSNHPSLPSTTSTATNGNGTGNGSIRSSPAGIGGLNSKASDILPQIQKTSGIEELLIGILSGLISKGISLPISTVCVKQQIESEHEHEHEHEHETDNKNKNIKLSLYQTLRLIHKESGVQGLFSGLKPTIPLTLLPSLTLYIHSVLVRLILSKTKYKNQTHPPAIITFLLGALSNALATLPLYPLVLIKVLSQSGGGNDDKGKGKSNQVQQRKAGMLNTLLRIIRRGGIRTLYTGLEGQLVKGLVQQGVMMLVKQRVEQCVIKAYKARSHAVKV</sequence>